<accession>A0ABR1UZG6</accession>
<evidence type="ECO:0000256" key="1">
    <source>
        <dbReference type="SAM" id="MobiDB-lite"/>
    </source>
</evidence>
<feature type="compositionally biased region" description="Polar residues" evidence="1">
    <location>
        <begin position="47"/>
        <end position="62"/>
    </location>
</feature>
<organism evidence="2 3">
    <name type="scientific">Apiospora saccharicola</name>
    <dbReference type="NCBI Taxonomy" id="335842"/>
    <lineage>
        <taxon>Eukaryota</taxon>
        <taxon>Fungi</taxon>
        <taxon>Dikarya</taxon>
        <taxon>Ascomycota</taxon>
        <taxon>Pezizomycotina</taxon>
        <taxon>Sordariomycetes</taxon>
        <taxon>Xylariomycetidae</taxon>
        <taxon>Amphisphaeriales</taxon>
        <taxon>Apiosporaceae</taxon>
        <taxon>Apiospora</taxon>
    </lineage>
</organism>
<feature type="compositionally biased region" description="Low complexity" evidence="1">
    <location>
        <begin position="7"/>
        <end position="17"/>
    </location>
</feature>
<feature type="compositionally biased region" description="Low complexity" evidence="1">
    <location>
        <begin position="68"/>
        <end position="101"/>
    </location>
</feature>
<name>A0ABR1UZG6_9PEZI</name>
<evidence type="ECO:0000313" key="3">
    <source>
        <dbReference type="Proteomes" id="UP001446871"/>
    </source>
</evidence>
<evidence type="ECO:0000313" key="2">
    <source>
        <dbReference type="EMBL" id="KAK8064322.1"/>
    </source>
</evidence>
<sequence>MKDADAETSTSSAASQSKAREISASSSYGSLQPKKIVTVKLPVDRSPQVSGKPNTASSSASAKPTVDPAKSGTAASGSASGSVPAAGAAPVTPADPAAPADADNDDDAASSSNEYQELGNEEVSVSNVPPGPHSPNASSEPDPDQRACFMDMESLPFGLPAFFGVPGEGKTHPCLFIAVECCAAQINLKQAESHVDSARLDFGFSSPSTTTGSTETWPKAFICGPVNVQVDDICKKLNDIITRLGLPIQVLRLNTMERELGVGRAPRSTFHQLPARKYEEVTVHRHLVERLGRLLAAQCTQQGQGKQQNGAEYDEIPSFELTVMAELEIDKITGTFDAERIHAGKDNASSDVVPTFRFHFLDLTAEKCVKQKTKKGRSLRDANLNLATAKAEAWFTPDTAKLELYNNLPAYNISTFQNTGLYVIMTAVTAMQSAKESPESPEFPDMRRITQSHRQQGLSKKTNLTLLLAFTKHLQDTLFYQVYAEK</sequence>
<proteinExistence type="predicted"/>
<keyword evidence="3" id="KW-1185">Reference proteome</keyword>
<dbReference type="EMBL" id="JAQQWM010000005">
    <property type="protein sequence ID" value="KAK8064322.1"/>
    <property type="molecule type" value="Genomic_DNA"/>
</dbReference>
<reference evidence="2 3" key="1">
    <citation type="submission" date="2023-01" db="EMBL/GenBank/DDBJ databases">
        <title>Analysis of 21 Apiospora genomes using comparative genomics revels a genus with tremendous synthesis potential of carbohydrate active enzymes and secondary metabolites.</title>
        <authorList>
            <person name="Sorensen T."/>
        </authorList>
    </citation>
    <scope>NUCLEOTIDE SEQUENCE [LARGE SCALE GENOMIC DNA]</scope>
    <source>
        <strain evidence="2 3">CBS 83171</strain>
    </source>
</reference>
<dbReference type="Proteomes" id="UP001446871">
    <property type="component" value="Unassembled WGS sequence"/>
</dbReference>
<feature type="region of interest" description="Disordered" evidence="1">
    <location>
        <begin position="1"/>
        <end position="147"/>
    </location>
</feature>
<gene>
    <name evidence="2" type="ORF">PG996_008974</name>
</gene>
<comment type="caution">
    <text evidence="2">The sequence shown here is derived from an EMBL/GenBank/DDBJ whole genome shotgun (WGS) entry which is preliminary data.</text>
</comment>
<protein>
    <submittedName>
        <fullName evidence="2">Uncharacterized protein</fullName>
    </submittedName>
</protein>